<keyword evidence="2" id="KW-1185">Reference proteome</keyword>
<organism evidence="1 2">
    <name type="scientific">Nepenthes gracilis</name>
    <name type="common">Slender pitcher plant</name>
    <dbReference type="NCBI Taxonomy" id="150966"/>
    <lineage>
        <taxon>Eukaryota</taxon>
        <taxon>Viridiplantae</taxon>
        <taxon>Streptophyta</taxon>
        <taxon>Embryophyta</taxon>
        <taxon>Tracheophyta</taxon>
        <taxon>Spermatophyta</taxon>
        <taxon>Magnoliopsida</taxon>
        <taxon>eudicotyledons</taxon>
        <taxon>Gunneridae</taxon>
        <taxon>Pentapetalae</taxon>
        <taxon>Caryophyllales</taxon>
        <taxon>Nepenthaceae</taxon>
        <taxon>Nepenthes</taxon>
    </lineage>
</organism>
<evidence type="ECO:0000313" key="1">
    <source>
        <dbReference type="EMBL" id="GMH21359.1"/>
    </source>
</evidence>
<name>A0AAD3XYT7_NEPGR</name>
<evidence type="ECO:0000313" key="2">
    <source>
        <dbReference type="Proteomes" id="UP001279734"/>
    </source>
</evidence>
<dbReference type="Proteomes" id="UP001279734">
    <property type="component" value="Unassembled WGS sequence"/>
</dbReference>
<sequence length="177" mass="19680">MFLLFSVLNVYLACMSLMAVEVWIVSTMLARSLDRCWFFGIIHFPVKVFLAVQCLPSPTAVAIQNCADADSLTPGLGSSMLVQFGFLIAVPGLIHWVDEKFCVALFHSKCNSLPIPLFLESVLPMLIFYSRCFLIELSGMDTNRGILEWNAGCLASFRLSAALRMEMLISPLMLFLG</sequence>
<proteinExistence type="predicted"/>
<dbReference type="EMBL" id="BSYO01000023">
    <property type="protein sequence ID" value="GMH21359.1"/>
    <property type="molecule type" value="Genomic_DNA"/>
</dbReference>
<comment type="caution">
    <text evidence="1">The sequence shown here is derived from an EMBL/GenBank/DDBJ whole genome shotgun (WGS) entry which is preliminary data.</text>
</comment>
<accession>A0AAD3XYT7</accession>
<gene>
    <name evidence="1" type="ORF">Nepgr_023201</name>
</gene>
<protein>
    <submittedName>
        <fullName evidence="1">Uncharacterized protein</fullName>
    </submittedName>
</protein>
<reference evidence="1" key="1">
    <citation type="submission" date="2023-05" db="EMBL/GenBank/DDBJ databases">
        <title>Nepenthes gracilis genome sequencing.</title>
        <authorList>
            <person name="Fukushima K."/>
        </authorList>
    </citation>
    <scope>NUCLEOTIDE SEQUENCE</scope>
    <source>
        <strain evidence="1">SING2019-196</strain>
    </source>
</reference>
<dbReference type="AlphaFoldDB" id="A0AAD3XYT7"/>